<dbReference type="EC" id="5.1.3.3" evidence="5"/>
<keyword evidence="3 5" id="KW-0413">Isomerase</keyword>
<dbReference type="InterPro" id="IPR047215">
    <property type="entry name" value="Galactose_mutarotase-like"/>
</dbReference>
<evidence type="ECO:0000313" key="12">
    <source>
        <dbReference type="Proteomes" id="UP001170717"/>
    </source>
</evidence>
<dbReference type="SUPFAM" id="SSF74650">
    <property type="entry name" value="Galactose mutarotase-like"/>
    <property type="match status" value="1"/>
</dbReference>
<dbReference type="Proteomes" id="UP001170717">
    <property type="component" value="Unassembled WGS sequence"/>
</dbReference>
<evidence type="ECO:0000256" key="4">
    <source>
        <dbReference type="ARBA" id="ARBA00023277"/>
    </source>
</evidence>
<evidence type="ECO:0000313" key="10">
    <source>
        <dbReference type="EMBL" id="MDO6577472.1"/>
    </source>
</evidence>
<feature type="binding site" evidence="8">
    <location>
        <begin position="179"/>
        <end position="181"/>
    </location>
    <ligand>
        <name>beta-D-galactose</name>
        <dbReference type="ChEBI" id="CHEBI:27667"/>
    </ligand>
</feature>
<keyword evidence="4 5" id="KW-0119">Carbohydrate metabolism</keyword>
<evidence type="ECO:0000256" key="8">
    <source>
        <dbReference type="PIRSR" id="PIRSR005096-3"/>
    </source>
</evidence>
<dbReference type="GO" id="GO:0033499">
    <property type="term" value="P:galactose catabolic process via UDP-galactose, Leloir pathway"/>
    <property type="evidence" value="ECO:0007669"/>
    <property type="project" value="TreeGrafter"/>
</dbReference>
<comment type="similarity">
    <text evidence="2 5">Belongs to the aldose epimerase family.</text>
</comment>
<evidence type="ECO:0000256" key="1">
    <source>
        <dbReference type="ARBA" id="ARBA00005028"/>
    </source>
</evidence>
<feature type="binding site" evidence="7">
    <location>
        <position position="249"/>
    </location>
    <ligand>
        <name>beta-D-galactose</name>
        <dbReference type="ChEBI" id="CHEBI:27667"/>
    </ligand>
</feature>
<evidence type="ECO:0000256" key="6">
    <source>
        <dbReference type="PIRSR" id="PIRSR005096-1"/>
    </source>
</evidence>
<feature type="active site" description="Proton donor" evidence="6">
    <location>
        <position position="179"/>
    </location>
</feature>
<dbReference type="InterPro" id="IPR014718">
    <property type="entry name" value="GH-type_carb-bd"/>
</dbReference>
<comment type="catalytic activity">
    <reaction evidence="5">
        <text>alpha-D-glucose = beta-D-glucose</text>
        <dbReference type="Rhea" id="RHEA:10264"/>
        <dbReference type="ChEBI" id="CHEBI:15903"/>
        <dbReference type="ChEBI" id="CHEBI:17925"/>
        <dbReference type="EC" id="5.1.3.3"/>
    </reaction>
</comment>
<dbReference type="Pfam" id="PF01263">
    <property type="entry name" value="Aldose_epim"/>
    <property type="match status" value="1"/>
</dbReference>
<dbReference type="InterPro" id="IPR008183">
    <property type="entry name" value="Aldose_1/G6P_1-epimerase"/>
</dbReference>
<organism evidence="10 12">
    <name type="scientific">Alteromonas stellipolaris</name>
    <dbReference type="NCBI Taxonomy" id="233316"/>
    <lineage>
        <taxon>Bacteria</taxon>
        <taxon>Pseudomonadati</taxon>
        <taxon>Pseudomonadota</taxon>
        <taxon>Gammaproteobacteria</taxon>
        <taxon>Alteromonadales</taxon>
        <taxon>Alteromonadaceae</taxon>
        <taxon>Alteromonas/Salinimonas group</taxon>
        <taxon>Alteromonas</taxon>
    </lineage>
</organism>
<dbReference type="InterPro" id="IPR015443">
    <property type="entry name" value="Aldose_1-epimerase"/>
</dbReference>
<dbReference type="AlphaFoldDB" id="A0AAW7Z5F6"/>
<gene>
    <name evidence="9" type="ORF">AVL57_02365</name>
    <name evidence="10" type="ORF">Q4527_08710</name>
</gene>
<feature type="active site" description="Proton acceptor" evidence="6">
    <location>
        <position position="303"/>
    </location>
</feature>
<evidence type="ECO:0000256" key="5">
    <source>
        <dbReference type="PIRNR" id="PIRNR005096"/>
    </source>
</evidence>
<dbReference type="GO" id="GO:0004034">
    <property type="term" value="F:aldose 1-epimerase activity"/>
    <property type="evidence" value="ECO:0007669"/>
    <property type="project" value="UniProtKB-EC"/>
</dbReference>
<dbReference type="CDD" id="cd09019">
    <property type="entry name" value="galactose_mutarotase_like"/>
    <property type="match status" value="1"/>
</dbReference>
<dbReference type="Gene3D" id="2.70.98.10">
    <property type="match status" value="1"/>
</dbReference>
<evidence type="ECO:0000256" key="7">
    <source>
        <dbReference type="PIRSR" id="PIRSR005096-2"/>
    </source>
</evidence>
<accession>A0AAW7Z5F6</accession>
<comment type="pathway">
    <text evidence="1 5">Carbohydrate metabolism; hexose metabolism.</text>
</comment>
<dbReference type="GO" id="GO:0006006">
    <property type="term" value="P:glucose metabolic process"/>
    <property type="evidence" value="ECO:0007669"/>
    <property type="project" value="TreeGrafter"/>
</dbReference>
<sequence>MKVEASDFGVVNGDKVTLYTLSNSQGIQAKILNYGGIIHELNVPDDQGKLHACVQSYSTIDGYVDDPSYRNAIVGRFANRIGHGKFTLKGTEYHLDKNGGEHNLHGGIPGFHKKMWKAKAETHADSVSLSLSLFSPDGEGGFPGNVNVEAVYTLDDSNTLSLSLNATTDKATPFSLTQHAYFTLSKDETVENTLVQIDAERVTDADSTLLPTGKLIEVAGTPFDFSALTRVNENSAKSHDLYNLVGGYDHNFVLNKVEAGKPQAQVFAEDTNLQMDLYTDLPGIQFYTGSLETDSQLGALCLEPQHFPDAPNKPEFPDCIISPDKPFSAKIRYQFTLN</sequence>
<dbReference type="PIRSF" id="PIRSF005096">
    <property type="entry name" value="GALM"/>
    <property type="match status" value="1"/>
</dbReference>
<dbReference type="NCBIfam" id="NF008277">
    <property type="entry name" value="PRK11055.1"/>
    <property type="match status" value="1"/>
</dbReference>
<dbReference type="RefSeq" id="WP_057794677.1">
    <property type="nucleotide sequence ID" value="NZ_CAXIBE010000024.1"/>
</dbReference>
<dbReference type="Proteomes" id="UP000056750">
    <property type="component" value="Chromosome"/>
</dbReference>
<proteinExistence type="inferred from homology"/>
<dbReference type="GO" id="GO:0030246">
    <property type="term" value="F:carbohydrate binding"/>
    <property type="evidence" value="ECO:0007669"/>
    <property type="project" value="InterPro"/>
</dbReference>
<dbReference type="KEGG" id="asq:AVL57_02365"/>
<evidence type="ECO:0000256" key="2">
    <source>
        <dbReference type="ARBA" id="ARBA00006206"/>
    </source>
</evidence>
<name>A0AAW7Z5F6_9ALTE</name>
<dbReference type="InterPro" id="IPR011013">
    <property type="entry name" value="Gal_mutarotase_sf_dom"/>
</dbReference>
<keyword evidence="11" id="KW-1185">Reference proteome</keyword>
<feature type="binding site" evidence="8">
    <location>
        <begin position="79"/>
        <end position="80"/>
    </location>
    <ligand>
        <name>beta-D-galactose</name>
        <dbReference type="ChEBI" id="CHEBI:27667"/>
    </ligand>
</feature>
<evidence type="ECO:0000256" key="3">
    <source>
        <dbReference type="ARBA" id="ARBA00023235"/>
    </source>
</evidence>
<reference evidence="10" key="2">
    <citation type="submission" date="2023-07" db="EMBL/GenBank/DDBJ databases">
        <title>Genome content predicts the carbon catabolic preferences of heterotrophic bacteria.</title>
        <authorList>
            <person name="Gralka M."/>
        </authorList>
    </citation>
    <scope>NUCLEOTIDE SEQUENCE</scope>
    <source>
        <strain evidence="10">F2M12</strain>
    </source>
</reference>
<dbReference type="EMBL" id="JAUOQI010000005">
    <property type="protein sequence ID" value="MDO6577472.1"/>
    <property type="molecule type" value="Genomic_DNA"/>
</dbReference>
<protein>
    <recommendedName>
        <fullName evidence="5">Aldose 1-epimerase</fullName>
        <ecNumber evidence="5">5.1.3.3</ecNumber>
    </recommendedName>
</protein>
<evidence type="ECO:0000313" key="9">
    <source>
        <dbReference type="EMBL" id="AMJ72918.1"/>
    </source>
</evidence>
<reference evidence="9 11" key="1">
    <citation type="submission" date="2015-12" db="EMBL/GenBank/DDBJ databases">
        <title>Intraspecies pangenome expansion in the marine bacterium Alteromonas.</title>
        <authorList>
            <person name="Lopez-Perez M."/>
            <person name="Rodriguez-Valera F."/>
        </authorList>
    </citation>
    <scope>NUCLEOTIDE SEQUENCE [LARGE SCALE GENOMIC DNA]</scope>
    <source>
        <strain evidence="9 11">LMG 21861</strain>
    </source>
</reference>
<dbReference type="PANTHER" id="PTHR10091:SF0">
    <property type="entry name" value="GALACTOSE MUTAROTASE"/>
    <property type="match status" value="1"/>
</dbReference>
<dbReference type="EMBL" id="CP013926">
    <property type="protein sequence ID" value="AMJ72918.1"/>
    <property type="molecule type" value="Genomic_DNA"/>
</dbReference>
<dbReference type="PANTHER" id="PTHR10091">
    <property type="entry name" value="ALDOSE-1-EPIMERASE"/>
    <property type="match status" value="1"/>
</dbReference>
<evidence type="ECO:0000313" key="11">
    <source>
        <dbReference type="Proteomes" id="UP000056750"/>
    </source>
</evidence>